<dbReference type="InterPro" id="IPR013154">
    <property type="entry name" value="ADH-like_N"/>
</dbReference>
<dbReference type="GO" id="GO:0016491">
    <property type="term" value="F:oxidoreductase activity"/>
    <property type="evidence" value="ECO:0007669"/>
    <property type="project" value="InterPro"/>
</dbReference>
<dbReference type="PANTHER" id="PTHR43775">
    <property type="entry name" value="FATTY ACID SYNTHASE"/>
    <property type="match status" value="1"/>
</dbReference>
<sequence>MKEGVGHDGAWVTYARTEEEAKKALVLLQSLRNCCTNRNVVLIVGVLLNKVFDAVFPLVVTKFSLESEFLNEVFLQVCSLTIFKRVILLEPESLVLENFDDLFVKSGGLVYLAKKTDELVPILFQPSMQLCHEFRQSLNGGGSIRQILLSKFKVNWLETECLVRNLMNPQTLSTDIESKEIFEIMAHYRSLEAYVDNMLNRGGDSQHPIKREPIAIIGMSCRLPGSNNISEFWKLFTEAKCAIGPLPKDRWTKEQGYDLTNVQLEIQAGWLSCPVDSCDPKFFGISKTELVWIDPQQRILLELVWEAMENAGVTASSLNETNTGVFSGVWRQEYLELTNKWKNHGDWYRNYMGNSIGTLSARVAHFLELTGPNISTESGCSSSGVALGLAIKALRNGETNLAFVCGANIFVTAFDFSELIHVISPEYRSRVFDADADGYVRGEGCGVLLLKRLSDAVRDGDRIHGVILGYGQSQDGVSKSMGTPTVGGEASAMQMALNDAGISPVDVQLVEAHGTGTAVGDPMEMKAIEQVYASPDRKNPLIITAGKANIGHTESTSCLAGIIKTLEMMKHNYIPKQIGLENINPQILPVLAKIPAEISEWDPKLSLSFKHVPEVEIPAINILTISAKTDIGLEETINRFKEFLSLPYDSFDDVAYTANTGRTQFQHRIALHASSGMEALQKLNQKEYEINQTSAEKRPLVFLFPGQGSQFHGMGRQLYTSYPVFKRSFDHAESILKEIYDLKLKHAIWGEDQTLINCSLYSQSSIFVIEYCLLKLLESWGVVPNAVLGHSLGEFGAAVAAGFMSLEDGLRILAARCRLIDALPNGKMVAINVALDHANSLLQVFLKGYQTSTTTGTTTRPNAWLDIAGVNSPTQTVLSGPTCTVLDFADFCRNNAVKAHVLVAEHAFHSRHMDKMLQEYEDVLRSIEFKSGNGIKYISGVDGREVSSIDVEYWKRHTREAVQFCSAVENVEKCFGPGQILFVEIGPHPVLSALVHANISSSCDIKCLPTMRKNKATKQVELHSTICALFVHGYQINWKQFHRGQPCLKVDLPNYPFQHKKLWIYKKNDLVTQSDIRPWLGERVVFPGVIAQGQGVNTQYRNEVGLTSYPYVADHKIFEFVLAPAAVFIEIALRASSLHGATFPIVLENFQIKAALQFEIDTVQLCTTVVFSNDGTDKSGSVKSYSKQINAGELEWKCHSTSEFQPDNSSSTELHDLSSENLDIIRQRIKQVGDPKAIYERLNDMGYKFGPTFRSISSFWVENDQLLALVDVPDTRDIFHPILLDAMLQSLLCVMTERNSMSQLHVPIGVKRIVLLDVVETANLKFESVYIHCNKKRITMYSGDNGSPLLILEGIEVMPTSRDRLRMGLKRGEEEIKMPALYEQAWLPVIDSGDINITSKSDRNLWILHGNQNNLTAVVADYLVNKYDREVMELSRGTSSRVLSEALDNKNLEGVIFLQAARPINANEVAEESIFVADECLKLLQALMNQGTSASRIVVSSAGNGSNNLPFGSPLHGLFRSFLSENPSAIGSVVDLDPEEGDLQNTVHIITEALLDAQNDEFLVAYRNNIKYKARFRPYKSTLSHPPLQLTGSRYHVVIPKSKSVTDLMFQSDLVTTNSKLAPNEIEIEIRARSLNFRDVFAVLKPTPEFDKVNSIGIDFSGVVVRIGSHVTSRKTGDAVFGYKFKGQQPLSSHEILHESCTTLLPNAMTDLMFVKGVLDATNGHGVDLVLNSLTGPGFIETSLSCTAMGGRFIEMSKFNILEKQEVNRLRPDVAYFVEDLSSHPDDYTNELLQELDLKLRDKTFTPPPQRIFDLVDVRSALQCLQEAKHIGKIVLKYPQPVKQDFSLNISPTFKLLSANATYVITGGCGGIGFEVGKWMIQNGARLVVLVGRRSPEATIMREIEFLRASMENEEVLSISLGDIGFMPYCEKLFGWMERKWPTMPLRGVIHAAGVLADGVIPNQTTESFLATQHPKVRGGWNLHQLTKDKNLDHFVVFSSVVALLGSSGQSNHALANAFLDGLVNYRQSLGLPATTINWGQWGETGVAAGKVVNMVKPFTTKAGLAALEYSLKAGVSQISPVDVDIDALGNNMLAPWLTTYLGDIMKSSRNTRRYSNVAKWESDSDSLWRELRISDDSYEARYAVTKPFVAQIIERLLKLDDELLPNESLQDLGLDSLMMIEMKSSLQGLIGSAGIIRVADLAEWQTLHLTTVAIVNIMFPKTSGREYAKLVERNKLIKDDSMLWETTNAANLLQEVPISSVKIVLLTGCTGTVGPYVLHQLSRLPQIQSIYCLVRSHQVSSGRDRVLCRLKELNLLSTCKIEKIITIDGDVVSEHLSLKLLLYHQLASGVEAVFHCAAQTSHMEMYGRSSSSNIGLRATNVTGTQNILQFACSTRRKHLYNASSLLATWLPANRQDNYLGYPETFPKDGDFDEAPSHGYGITKFIVDRLVCQAVERGLPVKSFRFPLICGDSMTGRKTNLGVDHFFLEFIYFVMKCTIPDIILPLHLLPVDVAVRVTLKLFFDENVPSGMFNITNPHARNFTDVGMLSEEFGRILRLAEIFYKNLDNVGNSLGRHDVFRIMSNFARNEGVDQEEILYILQHGDFNGEITCQEILNEPNIRTLLRKGLDTPFSKVPHDDFVAQMQREGNGSVLYKWLDYYSRDDAPTRHMANGTLPLYSKWVENMESFQLATCAKMRQYIPNVEELIPDPLETIRTDLQYAIDNIDSSLGNLFRANK</sequence>
<dbReference type="InterPro" id="IPR050091">
    <property type="entry name" value="PKS_NRPS_Biosynth_Enz"/>
</dbReference>
<dbReference type="InterPro" id="IPR016035">
    <property type="entry name" value="Acyl_Trfase/lysoPLipase"/>
</dbReference>
<dbReference type="InterPro" id="IPR001227">
    <property type="entry name" value="Ac_transferase_dom_sf"/>
</dbReference>
<keyword evidence="3" id="KW-0808">Transferase</keyword>
<dbReference type="Pfam" id="PF08240">
    <property type="entry name" value="ADH_N"/>
    <property type="match status" value="1"/>
</dbReference>
<dbReference type="PROSITE" id="PS52004">
    <property type="entry name" value="KS3_2"/>
    <property type="match status" value="1"/>
</dbReference>
<dbReference type="Pfam" id="PF07993">
    <property type="entry name" value="NAD_binding_4"/>
    <property type="match status" value="1"/>
</dbReference>
<evidence type="ECO:0000256" key="4">
    <source>
        <dbReference type="ARBA" id="ARBA00023268"/>
    </source>
</evidence>
<name>A0A226DU69_FOLCA</name>
<evidence type="ECO:0000313" key="9">
    <source>
        <dbReference type="Proteomes" id="UP000198287"/>
    </source>
</evidence>
<dbReference type="Pfam" id="PF13602">
    <property type="entry name" value="ADH_zinc_N_2"/>
    <property type="match status" value="1"/>
</dbReference>
<keyword evidence="9" id="KW-1185">Reference proteome</keyword>
<dbReference type="InterPro" id="IPR029044">
    <property type="entry name" value="Nucleotide-diphossugar_trans"/>
</dbReference>
<dbReference type="InterPro" id="IPR020843">
    <property type="entry name" value="ER"/>
</dbReference>
<evidence type="ECO:0000256" key="2">
    <source>
        <dbReference type="ARBA" id="ARBA00022553"/>
    </source>
</evidence>
<dbReference type="Gene3D" id="3.40.50.720">
    <property type="entry name" value="NAD(P)-binding Rossmann-like Domain"/>
    <property type="match status" value="4"/>
</dbReference>
<dbReference type="InterPro" id="IPR020841">
    <property type="entry name" value="PKS_Beta-ketoAc_synthase_dom"/>
</dbReference>
<dbReference type="Gene3D" id="3.90.180.10">
    <property type="entry name" value="Medium-chain alcohol dehydrogenases, catalytic domain"/>
    <property type="match status" value="2"/>
</dbReference>
<evidence type="ECO:0000259" key="6">
    <source>
        <dbReference type="PROSITE" id="PS52004"/>
    </source>
</evidence>
<keyword evidence="4" id="KW-0511">Multifunctional enzyme</keyword>
<evidence type="ECO:0000259" key="7">
    <source>
        <dbReference type="PROSITE" id="PS52019"/>
    </source>
</evidence>
<dbReference type="InterPro" id="IPR016039">
    <property type="entry name" value="Thiolase-like"/>
</dbReference>
<accession>A0A226DU69</accession>
<evidence type="ECO:0000256" key="1">
    <source>
        <dbReference type="ARBA" id="ARBA00022450"/>
    </source>
</evidence>
<dbReference type="SMART" id="SM00822">
    <property type="entry name" value="PKS_KR"/>
    <property type="match status" value="1"/>
</dbReference>
<dbReference type="PROSITE" id="PS00606">
    <property type="entry name" value="KS3_1"/>
    <property type="match status" value="1"/>
</dbReference>
<dbReference type="Pfam" id="PF00109">
    <property type="entry name" value="ketoacyl-synt"/>
    <property type="match status" value="1"/>
</dbReference>
<dbReference type="Pfam" id="PF08659">
    <property type="entry name" value="KR"/>
    <property type="match status" value="1"/>
</dbReference>
<dbReference type="Pfam" id="PF00550">
    <property type="entry name" value="PP-binding"/>
    <property type="match status" value="1"/>
</dbReference>
<dbReference type="InterPro" id="IPR014030">
    <property type="entry name" value="Ketoacyl_synth_N"/>
</dbReference>
<evidence type="ECO:0000313" key="8">
    <source>
        <dbReference type="EMBL" id="OXA48364.1"/>
    </source>
</evidence>
<feature type="active site" description="Proton acceptor; for dehydratase activity" evidence="5">
    <location>
        <position position="1115"/>
    </location>
</feature>
<dbReference type="InterPro" id="IPR013120">
    <property type="entry name" value="FAR_NAD-bd"/>
</dbReference>
<dbReference type="Pfam" id="PF02801">
    <property type="entry name" value="Ketoacyl-synt_C"/>
    <property type="match status" value="1"/>
</dbReference>
<dbReference type="Pfam" id="PF14765">
    <property type="entry name" value="PS-DH"/>
    <property type="match status" value="1"/>
</dbReference>
<dbReference type="Gene3D" id="3.40.366.10">
    <property type="entry name" value="Malonyl-Coenzyme A Acyl Carrier Protein, domain 2"/>
    <property type="match status" value="1"/>
</dbReference>
<feature type="domain" description="Ketosynthase family 3 (KS3)" evidence="6">
    <location>
        <begin position="211"/>
        <end position="628"/>
    </location>
</feature>
<feature type="region of interest" description="C-terminal hotdog fold" evidence="5">
    <location>
        <begin position="1230"/>
        <end position="1366"/>
    </location>
</feature>
<dbReference type="InterPro" id="IPR057326">
    <property type="entry name" value="KR_dom"/>
</dbReference>
<dbReference type="PANTHER" id="PTHR43775:SF37">
    <property type="entry name" value="SI:DKEY-61P9.11"/>
    <property type="match status" value="1"/>
</dbReference>
<keyword evidence="2" id="KW-0597">Phosphoprotein</keyword>
<dbReference type="CDD" id="cd00833">
    <property type="entry name" value="PKS"/>
    <property type="match status" value="1"/>
</dbReference>
<dbReference type="OrthoDB" id="416786at2759"/>
<proteinExistence type="predicted"/>
<protein>
    <submittedName>
        <fullName evidence="8">Phthioceranic/hydroxyphthioceranic acid synthase</fullName>
    </submittedName>
</protein>
<dbReference type="SUPFAM" id="SSF53901">
    <property type="entry name" value="Thiolase-like"/>
    <property type="match status" value="1"/>
</dbReference>
<evidence type="ECO:0000256" key="5">
    <source>
        <dbReference type="PROSITE-ProRule" id="PRU01363"/>
    </source>
</evidence>
<dbReference type="InterPro" id="IPR014031">
    <property type="entry name" value="Ketoacyl_synth_C"/>
</dbReference>
<dbReference type="InterPro" id="IPR049900">
    <property type="entry name" value="PKS_mFAS_DH"/>
</dbReference>
<dbReference type="InterPro" id="IPR013968">
    <property type="entry name" value="PKS_KR"/>
</dbReference>
<evidence type="ECO:0000256" key="3">
    <source>
        <dbReference type="ARBA" id="ARBA00022679"/>
    </source>
</evidence>
<dbReference type="CDD" id="cd05195">
    <property type="entry name" value="enoyl_red"/>
    <property type="match status" value="1"/>
</dbReference>
<feature type="region of interest" description="N-terminal hotdog fold" evidence="5">
    <location>
        <begin position="1077"/>
        <end position="1211"/>
    </location>
</feature>
<dbReference type="SUPFAM" id="SSF52151">
    <property type="entry name" value="FabD/lysophospholipase-like"/>
    <property type="match status" value="1"/>
</dbReference>
<comment type="caution">
    <text evidence="8">The sequence shown here is derived from an EMBL/GenBank/DDBJ whole genome shotgun (WGS) entry which is preliminary data.</text>
</comment>
<dbReference type="Gene3D" id="3.40.47.10">
    <property type="match status" value="1"/>
</dbReference>
<dbReference type="SUPFAM" id="SSF50129">
    <property type="entry name" value="GroES-like"/>
    <property type="match status" value="1"/>
</dbReference>
<dbReference type="EMBL" id="LNIX01000012">
    <property type="protein sequence ID" value="OXA48364.1"/>
    <property type="molecule type" value="Genomic_DNA"/>
</dbReference>
<feature type="domain" description="PKS/mFAS DH" evidence="7">
    <location>
        <begin position="1077"/>
        <end position="1366"/>
    </location>
</feature>
<dbReference type="InterPro" id="IPR049552">
    <property type="entry name" value="PKS_DH_N"/>
</dbReference>
<dbReference type="SMART" id="SM00829">
    <property type="entry name" value="PKS_ER"/>
    <property type="match status" value="1"/>
</dbReference>
<dbReference type="InterPro" id="IPR049551">
    <property type="entry name" value="PKS_DH_C"/>
</dbReference>
<dbReference type="InterPro" id="IPR009081">
    <property type="entry name" value="PP-bd_ACP"/>
</dbReference>
<dbReference type="Gene3D" id="3.90.550.10">
    <property type="entry name" value="Spore Coat Polysaccharide Biosynthesis Protein SpsA, Chain A"/>
    <property type="match status" value="1"/>
</dbReference>
<dbReference type="PROSITE" id="PS52019">
    <property type="entry name" value="PKS_MFAS_DH"/>
    <property type="match status" value="1"/>
</dbReference>
<dbReference type="CDD" id="cd08955">
    <property type="entry name" value="KR_2_FAS_SDR_x"/>
    <property type="match status" value="1"/>
</dbReference>
<keyword evidence="1" id="KW-0596">Phosphopantetheine</keyword>
<dbReference type="SMART" id="SM00825">
    <property type="entry name" value="PKS_KS"/>
    <property type="match status" value="1"/>
</dbReference>
<dbReference type="SMART" id="SM00826">
    <property type="entry name" value="PKS_DH"/>
    <property type="match status" value="1"/>
</dbReference>
<gene>
    <name evidence="8" type="ORF">Fcan01_17265</name>
</gene>
<dbReference type="SUPFAM" id="SSF47336">
    <property type="entry name" value="ACP-like"/>
    <property type="match status" value="1"/>
</dbReference>
<dbReference type="GO" id="GO:0006633">
    <property type="term" value="P:fatty acid biosynthetic process"/>
    <property type="evidence" value="ECO:0007669"/>
    <property type="project" value="InterPro"/>
</dbReference>
<dbReference type="SUPFAM" id="SSF51735">
    <property type="entry name" value="NAD(P)-binding Rossmann-fold domains"/>
    <property type="match status" value="4"/>
</dbReference>
<dbReference type="InterPro" id="IPR018201">
    <property type="entry name" value="Ketoacyl_synth_AS"/>
</dbReference>
<dbReference type="Gene3D" id="3.10.129.110">
    <property type="entry name" value="Polyketide synthase dehydratase"/>
    <property type="match status" value="1"/>
</dbReference>
<dbReference type="InterPro" id="IPR011032">
    <property type="entry name" value="GroES-like_sf"/>
</dbReference>
<feature type="active site" description="Proton donor; for dehydratase activity" evidence="5">
    <location>
        <position position="1285"/>
    </location>
</feature>
<dbReference type="Pfam" id="PF21089">
    <property type="entry name" value="PKS_DH_N"/>
    <property type="match status" value="1"/>
</dbReference>
<dbReference type="SMART" id="SM00827">
    <property type="entry name" value="PKS_AT"/>
    <property type="match status" value="1"/>
</dbReference>
<dbReference type="InterPro" id="IPR036291">
    <property type="entry name" value="NAD(P)-bd_dom_sf"/>
</dbReference>
<dbReference type="InterPro" id="IPR036736">
    <property type="entry name" value="ACP-like_sf"/>
</dbReference>
<dbReference type="InterPro" id="IPR020807">
    <property type="entry name" value="PKS_DH"/>
</dbReference>
<dbReference type="Pfam" id="PF22621">
    <property type="entry name" value="CurL-like_PKS_C"/>
    <property type="match status" value="1"/>
</dbReference>
<dbReference type="Proteomes" id="UP000198287">
    <property type="component" value="Unassembled WGS sequence"/>
</dbReference>
<dbReference type="InterPro" id="IPR014043">
    <property type="entry name" value="Acyl_transferase_dom"/>
</dbReference>
<organism evidence="8 9">
    <name type="scientific">Folsomia candida</name>
    <name type="common">Springtail</name>
    <dbReference type="NCBI Taxonomy" id="158441"/>
    <lineage>
        <taxon>Eukaryota</taxon>
        <taxon>Metazoa</taxon>
        <taxon>Ecdysozoa</taxon>
        <taxon>Arthropoda</taxon>
        <taxon>Hexapoda</taxon>
        <taxon>Collembola</taxon>
        <taxon>Entomobryomorpha</taxon>
        <taxon>Isotomoidea</taxon>
        <taxon>Isotomidae</taxon>
        <taxon>Proisotominae</taxon>
        <taxon>Folsomia</taxon>
    </lineage>
</organism>
<dbReference type="Pfam" id="PF00698">
    <property type="entry name" value="Acyl_transf_1"/>
    <property type="match status" value="1"/>
</dbReference>
<dbReference type="GO" id="GO:0004315">
    <property type="term" value="F:3-oxoacyl-[acyl-carrier-protein] synthase activity"/>
    <property type="evidence" value="ECO:0007669"/>
    <property type="project" value="InterPro"/>
</dbReference>
<reference evidence="8 9" key="1">
    <citation type="submission" date="2015-12" db="EMBL/GenBank/DDBJ databases">
        <title>The genome of Folsomia candida.</title>
        <authorList>
            <person name="Faddeeva A."/>
            <person name="Derks M.F."/>
            <person name="Anvar Y."/>
            <person name="Smit S."/>
            <person name="Van Straalen N."/>
            <person name="Roelofs D."/>
        </authorList>
    </citation>
    <scope>NUCLEOTIDE SEQUENCE [LARGE SCALE GENOMIC DNA]</scope>
    <source>
        <strain evidence="8 9">VU population</strain>
        <tissue evidence="8">Whole body</tissue>
    </source>
</reference>
<dbReference type="InterPro" id="IPR042104">
    <property type="entry name" value="PKS_dehydratase_sf"/>
</dbReference>
<dbReference type="Gene3D" id="3.30.70.3290">
    <property type="match status" value="1"/>
</dbReference>
<dbReference type="GO" id="GO:0004312">
    <property type="term" value="F:fatty acid synthase activity"/>
    <property type="evidence" value="ECO:0007669"/>
    <property type="project" value="TreeGrafter"/>
</dbReference>